<dbReference type="EMBL" id="JBHSFG010000020">
    <property type="protein sequence ID" value="MFC4465318.1"/>
    <property type="molecule type" value="Genomic_DNA"/>
</dbReference>
<reference evidence="3" key="1">
    <citation type="journal article" date="2019" name="Int. J. Syst. Evol. Microbiol.">
        <title>The Global Catalogue of Microorganisms (GCM) 10K type strain sequencing project: providing services to taxonomists for standard genome sequencing and annotation.</title>
        <authorList>
            <consortium name="The Broad Institute Genomics Platform"/>
            <consortium name="The Broad Institute Genome Sequencing Center for Infectious Disease"/>
            <person name="Wu L."/>
            <person name="Ma J."/>
        </authorList>
    </citation>
    <scope>NUCLEOTIDE SEQUENCE [LARGE SCALE GENOMIC DNA]</scope>
    <source>
        <strain evidence="3">DT43</strain>
    </source>
</reference>
<keyword evidence="2" id="KW-0413">Isomerase</keyword>
<evidence type="ECO:0000313" key="2">
    <source>
        <dbReference type="EMBL" id="MFC4465318.1"/>
    </source>
</evidence>
<feature type="domain" description="Xylose isomerase-like TIM barrel" evidence="1">
    <location>
        <begin position="27"/>
        <end position="243"/>
    </location>
</feature>
<gene>
    <name evidence="2" type="ORF">ACFPH6_12360</name>
</gene>
<dbReference type="Gene3D" id="3.20.20.150">
    <property type="entry name" value="Divalent-metal-dependent TIM barrel enzymes"/>
    <property type="match status" value="1"/>
</dbReference>
<dbReference type="InterPro" id="IPR013022">
    <property type="entry name" value="Xyl_isomerase-like_TIM-brl"/>
</dbReference>
<accession>A0ABV8YNB8</accession>
<protein>
    <submittedName>
        <fullName evidence="2">Sugar phosphate isomerase/epimerase family protein</fullName>
    </submittedName>
</protein>
<dbReference type="RefSeq" id="WP_386341205.1">
    <property type="nucleotide sequence ID" value="NZ_JBHSFG010000020.1"/>
</dbReference>
<dbReference type="GO" id="GO:0016853">
    <property type="term" value="F:isomerase activity"/>
    <property type="evidence" value="ECO:0007669"/>
    <property type="project" value="UniProtKB-KW"/>
</dbReference>
<sequence length="285" mass="30010">MTPLPLPEVGVFARTFPRADAREVATAVANAGFSLAQFNFSAIGAPTLAPGVSHHDVAAVSLAFRDAGVGIWGLSATYNIIDPDRTARASRTRKAARLIRLSPLLGVTAVTLCSGTRDAGDMWAGHPDNQSPAAWADMRSTLDVLLEAAAEAGVRLGIEPEPANVIDSAERAHRLVNELATDARHLGIVLDPGNLVTPETLSSQHDIFNEAFDLLGDHIIGLQAKDLTAAGPAPLGRGGLDYSVICDHTLRLGRPVPVIIQDATDADAPRSGEYLRGQLNAARNT</sequence>
<proteinExistence type="predicted"/>
<organism evidence="2 3">
    <name type="scientific">Streptomyces xiangluensis</name>
    <dbReference type="NCBI Taxonomy" id="2665720"/>
    <lineage>
        <taxon>Bacteria</taxon>
        <taxon>Bacillati</taxon>
        <taxon>Actinomycetota</taxon>
        <taxon>Actinomycetes</taxon>
        <taxon>Kitasatosporales</taxon>
        <taxon>Streptomycetaceae</taxon>
        <taxon>Streptomyces</taxon>
    </lineage>
</organism>
<dbReference type="SUPFAM" id="SSF51658">
    <property type="entry name" value="Xylose isomerase-like"/>
    <property type="match status" value="1"/>
</dbReference>
<keyword evidence="3" id="KW-1185">Reference proteome</keyword>
<dbReference type="PANTHER" id="PTHR12110">
    <property type="entry name" value="HYDROXYPYRUVATE ISOMERASE"/>
    <property type="match status" value="1"/>
</dbReference>
<evidence type="ECO:0000259" key="1">
    <source>
        <dbReference type="Pfam" id="PF01261"/>
    </source>
</evidence>
<dbReference type="Pfam" id="PF01261">
    <property type="entry name" value="AP_endonuc_2"/>
    <property type="match status" value="1"/>
</dbReference>
<comment type="caution">
    <text evidence="2">The sequence shown here is derived from an EMBL/GenBank/DDBJ whole genome shotgun (WGS) entry which is preliminary data.</text>
</comment>
<dbReference type="InterPro" id="IPR050312">
    <property type="entry name" value="IolE/XylAMocC-like"/>
</dbReference>
<evidence type="ECO:0000313" key="3">
    <source>
        <dbReference type="Proteomes" id="UP001596012"/>
    </source>
</evidence>
<name>A0ABV8YNB8_9ACTN</name>
<dbReference type="InterPro" id="IPR036237">
    <property type="entry name" value="Xyl_isomerase-like_sf"/>
</dbReference>
<dbReference type="Proteomes" id="UP001596012">
    <property type="component" value="Unassembled WGS sequence"/>
</dbReference>